<dbReference type="PANTHER" id="PTHR43308:SF5">
    <property type="entry name" value="S-LAYER PROTEIN _ PEPTIDOGLYCAN ENDO-BETA-N-ACETYLGLUCOSAMINIDASE"/>
    <property type="match status" value="1"/>
</dbReference>
<evidence type="ECO:0000313" key="2">
    <source>
        <dbReference type="EMBL" id="NOU74702.1"/>
    </source>
</evidence>
<dbReference type="EMBL" id="WHOA01000182">
    <property type="protein sequence ID" value="NOU74702.1"/>
    <property type="molecule type" value="Genomic_DNA"/>
</dbReference>
<gene>
    <name evidence="2" type="ORF">GC098_25500</name>
</gene>
<evidence type="ECO:0000313" key="3">
    <source>
        <dbReference type="Proteomes" id="UP000616779"/>
    </source>
</evidence>
<sequence>MLCFYDRMLDGCKTHTTKEDGGFMRKRLIFWKHSLNSLLILALILSTCTTAIAGPATDIQNHWAEKQLSEWMEKGYITGYSDGSVLPDKTVTRGEFITFINRSFDFKEAGAVNFKDIDSSSWDYEEIAKALKAGYISGYEDNTIRSNNTITRQEAAVILKTLLMNDASPVAEKSEKFIDESTISSWGINAVHVLSSKGIVNGYEDGTYRPNQSITRAEAVVTIDRVKSASGITYNKVGLYGPANGVDMIQGDVVISVEGVTIQNLIINGNLLLDSGIGTGDVFLNNITVKGTTTVKGGGENSVHFKDSVLVKVIINKKEGTVRIVAEGTTKVQTIEIESSVKIEQSLGSTALISNVKLMHELPENSKVTLIGKFDSVDIFANSINVEIPSGMIGDLNVNKGAEGASINLGNNAVIVNMVLNAVVKVLGDGKIEKATINDGANGSEFENKPTVVDGVQKDSIKETKPVFGGGGGGSVSPTPKITTAPVSSEIHTYNYFTGNDEVHYENNMPVGSTLKVYDAATGGSIIGSSNSNHVTVTNGFSTVISNVYVSLTETGKLESERVVQKIATAFPISPNSLYFDIRNYRVGDDRIIHNNLPSDSIVNFYDGTGNRIDTTTASKSPYSIMFNVDHGFNSVASSVYAAYTVTEDTYAYVESKRTELRIPSPIEKINTIVGTDQIYTLDQFGNYLEFLSATSSNYSVVRANFTNDLLTVSSLKPGFASVNIVVRKENGEAYLISFDVDVTAAP</sequence>
<name>A0ABX1Y1H0_9BACL</name>
<accession>A0ABX1Y1H0</accession>
<feature type="domain" description="SLH" evidence="1">
    <location>
        <begin position="51"/>
        <end position="109"/>
    </location>
</feature>
<dbReference type="InterPro" id="IPR001119">
    <property type="entry name" value="SLH_dom"/>
</dbReference>
<dbReference type="Proteomes" id="UP000616779">
    <property type="component" value="Unassembled WGS sequence"/>
</dbReference>
<evidence type="ECO:0000259" key="1">
    <source>
        <dbReference type="PROSITE" id="PS51272"/>
    </source>
</evidence>
<feature type="domain" description="SLH" evidence="1">
    <location>
        <begin position="110"/>
        <end position="173"/>
    </location>
</feature>
<organism evidence="2 3">
    <name type="scientific">Paenibacillus phytorum</name>
    <dbReference type="NCBI Taxonomy" id="2654977"/>
    <lineage>
        <taxon>Bacteria</taxon>
        <taxon>Bacillati</taxon>
        <taxon>Bacillota</taxon>
        <taxon>Bacilli</taxon>
        <taxon>Bacillales</taxon>
        <taxon>Paenibacillaceae</taxon>
        <taxon>Paenibacillus</taxon>
    </lineage>
</organism>
<dbReference type="PROSITE" id="PS51272">
    <property type="entry name" value="SLH"/>
    <property type="match status" value="3"/>
</dbReference>
<dbReference type="InterPro" id="IPR051465">
    <property type="entry name" value="Cell_Envelope_Struct_Comp"/>
</dbReference>
<keyword evidence="3" id="KW-1185">Reference proteome</keyword>
<protein>
    <recommendedName>
        <fullName evidence="1">SLH domain-containing protein</fullName>
    </recommendedName>
</protein>
<proteinExistence type="predicted"/>
<comment type="caution">
    <text evidence="2">The sequence shown here is derived from an EMBL/GenBank/DDBJ whole genome shotgun (WGS) entry which is preliminary data.</text>
</comment>
<dbReference type="PANTHER" id="PTHR43308">
    <property type="entry name" value="OUTER MEMBRANE PROTEIN ALPHA-RELATED"/>
    <property type="match status" value="1"/>
</dbReference>
<dbReference type="Pfam" id="PF00395">
    <property type="entry name" value="SLH"/>
    <property type="match status" value="3"/>
</dbReference>
<reference evidence="2 3" key="1">
    <citation type="submission" date="2019-10" db="EMBL/GenBank/DDBJ databases">
        <title>Description of Paenibacillus terrestris sp. nov.</title>
        <authorList>
            <person name="Carlier A."/>
            <person name="Qi S."/>
        </authorList>
    </citation>
    <scope>NUCLEOTIDE SEQUENCE [LARGE SCALE GENOMIC DNA]</scope>
    <source>
        <strain evidence="2 3">LMG 31458</strain>
    </source>
</reference>
<feature type="domain" description="SLH" evidence="1">
    <location>
        <begin position="174"/>
        <end position="237"/>
    </location>
</feature>